<dbReference type="NCBIfam" id="TIGR00619">
    <property type="entry name" value="sbcd"/>
    <property type="match status" value="1"/>
</dbReference>
<dbReference type="PANTHER" id="PTHR30337">
    <property type="entry name" value="COMPONENT OF ATP-DEPENDENT DSDNA EXONUCLEASE"/>
    <property type="match status" value="1"/>
</dbReference>
<proteinExistence type="inferred from homology"/>
<comment type="similarity">
    <text evidence="1 7">Belongs to the SbcD family.</text>
</comment>
<dbReference type="GO" id="GO:0008408">
    <property type="term" value="F:3'-5' exonuclease activity"/>
    <property type="evidence" value="ECO:0007669"/>
    <property type="project" value="InterPro"/>
</dbReference>
<dbReference type="InterPro" id="IPR004593">
    <property type="entry name" value="SbcD"/>
</dbReference>
<keyword evidence="11" id="KW-1185">Reference proteome</keyword>
<dbReference type="KEGG" id="ehn:H9Q80_14985"/>
<evidence type="ECO:0000256" key="3">
    <source>
        <dbReference type="ARBA" id="ARBA00013365"/>
    </source>
</evidence>
<keyword evidence="4 7" id="KW-0540">Nuclease</keyword>
<dbReference type="EMBL" id="CP060636">
    <property type="protein sequence ID" value="QNM11541.1"/>
    <property type="molecule type" value="Genomic_DNA"/>
</dbReference>
<dbReference type="InterPro" id="IPR041796">
    <property type="entry name" value="Mre11_N"/>
</dbReference>
<evidence type="ECO:0000313" key="10">
    <source>
        <dbReference type="EMBL" id="QNM11541.1"/>
    </source>
</evidence>
<evidence type="ECO:0000256" key="5">
    <source>
        <dbReference type="ARBA" id="ARBA00022801"/>
    </source>
</evidence>
<evidence type="ECO:0000256" key="2">
    <source>
        <dbReference type="ARBA" id="ARBA00011322"/>
    </source>
</evidence>
<dbReference type="CDD" id="cd00840">
    <property type="entry name" value="MPP_Mre11_N"/>
    <property type="match status" value="1"/>
</dbReference>
<sequence>MRILHTADWHLGIDLHRMSLLEDQKYFFQQLQAIIKEKQVDVIIIAGDIYDTALANKEAIRLYDQMMSCLCLEMKKEVIVIAGNHDSGERLSSLKDLVKPMGLHIYGRMDQEVEPLIIQNCAFYPIPFFHLETMRNVYQAKVKNLDEAFAMILERAKQKTVNISTHIAIAHTFCANASVSESDRFANVGGSDLVSADVFSDMQYTALGHLHRKQKLHHHVYYSGSPLAYSFSEAQYKKAVLIYDSETDEVEEITIHPLHPLISLQGNFDQIQKIIQEGLDTNAYYKIELQDQSVQYEMMDYFREHVETLLQLSGKNALQNQNVSIALDEMEEMNDLDIVSHFFQDYYDEVLDEEETGWFLEASQMVEEV</sequence>
<keyword evidence="7" id="KW-0255">Endonuclease</keyword>
<accession>A0A7G9GL59</accession>
<feature type="domain" description="Calcineurin-like phosphoesterase" evidence="8">
    <location>
        <begin position="1"/>
        <end position="116"/>
    </location>
</feature>
<keyword evidence="7" id="KW-0235">DNA replication</keyword>
<dbReference type="GO" id="GO:0004519">
    <property type="term" value="F:endonuclease activity"/>
    <property type="evidence" value="ECO:0007669"/>
    <property type="project" value="UniProtKB-KW"/>
</dbReference>
<dbReference type="InterPro" id="IPR004843">
    <property type="entry name" value="Calcineurin-like_PHP"/>
</dbReference>
<dbReference type="SUPFAM" id="SSF56300">
    <property type="entry name" value="Metallo-dependent phosphatases"/>
    <property type="match status" value="1"/>
</dbReference>
<dbReference type="AlphaFoldDB" id="A0A7G9GL59"/>
<dbReference type="Proteomes" id="UP000515856">
    <property type="component" value="Chromosome"/>
</dbReference>
<reference evidence="10 11" key="1">
    <citation type="submission" date="2020-08" db="EMBL/GenBank/DDBJ databases">
        <authorList>
            <person name="Liu C."/>
            <person name="Sun Q."/>
        </authorList>
    </citation>
    <scope>NUCLEOTIDE SEQUENCE [LARGE SCALE GENOMIC DNA]</scope>
    <source>
        <strain evidence="10 11">NSJ-61</strain>
    </source>
</reference>
<evidence type="ECO:0000256" key="7">
    <source>
        <dbReference type="RuleBase" id="RU363069"/>
    </source>
</evidence>
<dbReference type="RefSeq" id="WP_117452442.1">
    <property type="nucleotide sequence ID" value="NZ_CP060636.1"/>
</dbReference>
<dbReference type="Pfam" id="PF12320">
    <property type="entry name" value="SbcD_C"/>
    <property type="match status" value="1"/>
</dbReference>
<dbReference type="InterPro" id="IPR026843">
    <property type="entry name" value="SbcD_C"/>
</dbReference>
<evidence type="ECO:0000259" key="9">
    <source>
        <dbReference type="Pfam" id="PF12320"/>
    </source>
</evidence>
<comment type="function">
    <text evidence="7">SbcCD cleaves DNA hairpin structures. These structures can inhibit DNA replication and are intermediates in certain DNA recombination reactions. The complex acts as a 3'-&gt;5' double strand exonuclease that can open hairpins. It also has a 5' single-strand endonuclease activity.</text>
</comment>
<name>A0A7G9GL59_9FIRM</name>
<gene>
    <name evidence="7" type="primary">sbcD</name>
    <name evidence="10" type="ORF">H9Q80_14985</name>
</gene>
<evidence type="ECO:0000256" key="1">
    <source>
        <dbReference type="ARBA" id="ARBA00010555"/>
    </source>
</evidence>
<dbReference type="InterPro" id="IPR050535">
    <property type="entry name" value="DNA_Repair-Maintenance_Comp"/>
</dbReference>
<feature type="domain" description="Nuclease SbcCD subunit D C-terminal" evidence="9">
    <location>
        <begin position="258"/>
        <end position="345"/>
    </location>
</feature>
<dbReference type="Pfam" id="PF00149">
    <property type="entry name" value="Metallophos"/>
    <property type="match status" value="1"/>
</dbReference>
<evidence type="ECO:0000313" key="11">
    <source>
        <dbReference type="Proteomes" id="UP000515856"/>
    </source>
</evidence>
<keyword evidence="6 7" id="KW-0269">Exonuclease</keyword>
<protein>
    <recommendedName>
        <fullName evidence="3 7">Nuclease SbcCD subunit D</fullName>
    </recommendedName>
</protein>
<evidence type="ECO:0000259" key="8">
    <source>
        <dbReference type="Pfam" id="PF00149"/>
    </source>
</evidence>
<evidence type="ECO:0000256" key="4">
    <source>
        <dbReference type="ARBA" id="ARBA00022722"/>
    </source>
</evidence>
<organism evidence="10 11">
    <name type="scientific">[Eubacterium] hominis</name>
    <dbReference type="NCBI Taxonomy" id="2764325"/>
    <lineage>
        <taxon>Bacteria</taxon>
        <taxon>Bacillati</taxon>
        <taxon>Bacillota</taxon>
        <taxon>Erysipelotrichia</taxon>
        <taxon>Erysipelotrichales</taxon>
        <taxon>Erysipelotrichaceae</taxon>
        <taxon>Amedibacillus</taxon>
    </lineage>
</organism>
<keyword evidence="5 7" id="KW-0378">Hydrolase</keyword>
<dbReference type="InterPro" id="IPR029052">
    <property type="entry name" value="Metallo-depent_PP-like"/>
</dbReference>
<evidence type="ECO:0000256" key="6">
    <source>
        <dbReference type="ARBA" id="ARBA00022839"/>
    </source>
</evidence>
<keyword evidence="7" id="KW-0233">DNA recombination</keyword>
<dbReference type="PANTHER" id="PTHR30337:SF0">
    <property type="entry name" value="NUCLEASE SBCCD SUBUNIT D"/>
    <property type="match status" value="1"/>
</dbReference>
<dbReference type="GO" id="GO:0006310">
    <property type="term" value="P:DNA recombination"/>
    <property type="evidence" value="ECO:0007669"/>
    <property type="project" value="UniProtKB-KW"/>
</dbReference>
<comment type="subunit">
    <text evidence="2 7">Heterodimer of SbcC and SbcD.</text>
</comment>
<dbReference type="Gene3D" id="3.60.21.10">
    <property type="match status" value="1"/>
</dbReference>
<dbReference type="GO" id="GO:0006260">
    <property type="term" value="P:DNA replication"/>
    <property type="evidence" value="ECO:0007669"/>
    <property type="project" value="UniProtKB-KW"/>
</dbReference>